<proteinExistence type="predicted"/>
<keyword evidence="5" id="KW-1185">Reference proteome</keyword>
<organism evidence="4 5">
    <name type="scientific">Rubinisphaera italica</name>
    <dbReference type="NCBI Taxonomy" id="2527969"/>
    <lineage>
        <taxon>Bacteria</taxon>
        <taxon>Pseudomonadati</taxon>
        <taxon>Planctomycetota</taxon>
        <taxon>Planctomycetia</taxon>
        <taxon>Planctomycetales</taxon>
        <taxon>Planctomycetaceae</taxon>
        <taxon>Rubinisphaera</taxon>
    </lineage>
</organism>
<accession>A0A5C5XGL0</accession>
<dbReference type="PANTHER" id="PTHR24171">
    <property type="entry name" value="ANKYRIN REPEAT DOMAIN-CONTAINING PROTEIN 39-RELATED"/>
    <property type="match status" value="1"/>
</dbReference>
<gene>
    <name evidence="4" type="ORF">Pan54_28590</name>
</gene>
<reference evidence="4 5" key="1">
    <citation type="submission" date="2019-02" db="EMBL/GenBank/DDBJ databases">
        <title>Deep-cultivation of Planctomycetes and their phenomic and genomic characterization uncovers novel biology.</title>
        <authorList>
            <person name="Wiegand S."/>
            <person name="Jogler M."/>
            <person name="Boedeker C."/>
            <person name="Pinto D."/>
            <person name="Vollmers J."/>
            <person name="Rivas-Marin E."/>
            <person name="Kohn T."/>
            <person name="Peeters S.H."/>
            <person name="Heuer A."/>
            <person name="Rast P."/>
            <person name="Oberbeckmann S."/>
            <person name="Bunk B."/>
            <person name="Jeske O."/>
            <person name="Meyerdierks A."/>
            <person name="Storesund J.E."/>
            <person name="Kallscheuer N."/>
            <person name="Luecker S."/>
            <person name="Lage O.M."/>
            <person name="Pohl T."/>
            <person name="Merkel B.J."/>
            <person name="Hornburger P."/>
            <person name="Mueller R.-W."/>
            <person name="Bruemmer F."/>
            <person name="Labrenz M."/>
            <person name="Spormann A.M."/>
            <person name="Op Den Camp H."/>
            <person name="Overmann J."/>
            <person name="Amann R."/>
            <person name="Jetten M.S.M."/>
            <person name="Mascher T."/>
            <person name="Medema M.H."/>
            <person name="Devos D.P."/>
            <person name="Kaster A.-K."/>
            <person name="Ovreas L."/>
            <person name="Rohde M."/>
            <person name="Galperin M.Y."/>
            <person name="Jogler C."/>
        </authorList>
    </citation>
    <scope>NUCLEOTIDE SEQUENCE [LARGE SCALE GENOMIC DNA]</scope>
    <source>
        <strain evidence="4 5">Pan54</strain>
    </source>
</reference>
<comment type="caution">
    <text evidence="4">The sequence shown here is derived from an EMBL/GenBank/DDBJ whole genome shotgun (WGS) entry which is preliminary data.</text>
</comment>
<evidence type="ECO:0000256" key="1">
    <source>
        <dbReference type="ARBA" id="ARBA00022737"/>
    </source>
</evidence>
<keyword evidence="2 3" id="KW-0040">ANK repeat</keyword>
<dbReference type="Gene3D" id="1.25.40.20">
    <property type="entry name" value="Ankyrin repeat-containing domain"/>
    <property type="match status" value="1"/>
</dbReference>
<dbReference type="Pfam" id="PF12796">
    <property type="entry name" value="Ank_2"/>
    <property type="match status" value="1"/>
</dbReference>
<dbReference type="Proteomes" id="UP000316095">
    <property type="component" value="Unassembled WGS sequence"/>
</dbReference>
<dbReference type="PANTHER" id="PTHR24171:SF9">
    <property type="entry name" value="ANKYRIN REPEAT DOMAIN-CONTAINING PROTEIN 39"/>
    <property type="match status" value="1"/>
</dbReference>
<dbReference type="RefSeq" id="WP_146504012.1">
    <property type="nucleotide sequence ID" value="NZ_SJPG01000001.1"/>
</dbReference>
<dbReference type="InterPro" id="IPR036770">
    <property type="entry name" value="Ankyrin_rpt-contain_sf"/>
</dbReference>
<dbReference type="InterPro" id="IPR002110">
    <property type="entry name" value="Ankyrin_rpt"/>
</dbReference>
<evidence type="ECO:0000313" key="5">
    <source>
        <dbReference type="Proteomes" id="UP000316095"/>
    </source>
</evidence>
<evidence type="ECO:0000313" key="4">
    <source>
        <dbReference type="EMBL" id="TWT62120.1"/>
    </source>
</evidence>
<keyword evidence="1" id="KW-0677">Repeat</keyword>
<name>A0A5C5XGL0_9PLAN</name>
<dbReference type="PROSITE" id="PS50297">
    <property type="entry name" value="ANK_REP_REGION"/>
    <property type="match status" value="1"/>
</dbReference>
<dbReference type="EMBL" id="SJPG01000001">
    <property type="protein sequence ID" value="TWT62120.1"/>
    <property type="molecule type" value="Genomic_DNA"/>
</dbReference>
<evidence type="ECO:0000256" key="2">
    <source>
        <dbReference type="ARBA" id="ARBA00023043"/>
    </source>
</evidence>
<sequence>MEVPASAEICDSEFDGDIRIKGYHKKQRIFNLADFYVRRNYRNRLSLLLDRFQNLLNSHESLIVFKAIWSNRTLLPWLLERGVHPDCRMGKNCNTPLMQAASDGDIETVSILIAYGADCNARNQVNELPLGFACTWKQWAAAELLIDSVADVNGIEDDWGTHLDVMLRCECSIGINLLRSKGGLMQSELF</sequence>
<dbReference type="PROSITE" id="PS50088">
    <property type="entry name" value="ANK_REPEAT"/>
    <property type="match status" value="1"/>
</dbReference>
<protein>
    <submittedName>
        <fullName evidence="4">Ankyrin repeats (3 copies)</fullName>
    </submittedName>
</protein>
<dbReference type="SMART" id="SM00248">
    <property type="entry name" value="ANK"/>
    <property type="match status" value="2"/>
</dbReference>
<dbReference type="OrthoDB" id="275775at2"/>
<dbReference type="SUPFAM" id="SSF48403">
    <property type="entry name" value="Ankyrin repeat"/>
    <property type="match status" value="1"/>
</dbReference>
<dbReference type="AlphaFoldDB" id="A0A5C5XGL0"/>
<feature type="repeat" description="ANK" evidence="3">
    <location>
        <begin position="92"/>
        <end position="124"/>
    </location>
</feature>
<evidence type="ECO:0000256" key="3">
    <source>
        <dbReference type="PROSITE-ProRule" id="PRU00023"/>
    </source>
</evidence>